<evidence type="ECO:0000313" key="2">
    <source>
        <dbReference type="EMBL" id="KAF7777460.1"/>
    </source>
</evidence>
<keyword evidence="1" id="KW-0472">Membrane</keyword>
<keyword evidence="1" id="KW-0812">Transmembrane</keyword>
<evidence type="ECO:0000256" key="1">
    <source>
        <dbReference type="SAM" id="Phobius"/>
    </source>
</evidence>
<comment type="caution">
    <text evidence="2">The sequence shown here is derived from an EMBL/GenBank/DDBJ whole genome shotgun (WGS) entry which is preliminary data.</text>
</comment>
<dbReference type="AlphaFoldDB" id="A0A8H7KI70"/>
<dbReference type="PANTHER" id="PTHR39476:SF1">
    <property type="entry name" value="NADH DEHYDROGENASE [UBIQUINONE] 1 BETA SUBCOMPLEX SUBUNIT 4"/>
    <property type="match status" value="1"/>
</dbReference>
<dbReference type="EMBL" id="JABXXO010000005">
    <property type="protein sequence ID" value="KAF7777460.1"/>
    <property type="molecule type" value="Genomic_DNA"/>
</dbReference>
<feature type="transmembrane region" description="Helical" evidence="1">
    <location>
        <begin position="33"/>
        <end position="51"/>
    </location>
</feature>
<name>A0A8H7KI70_AGABI</name>
<sequence>MAHGPLKEDPAINRFNTMRESAYLRFRWTPTTVRTTMLGFVLVPLAIYYIADRHDARWDWTAKRRGESLAIRSE</sequence>
<evidence type="ECO:0008006" key="4">
    <source>
        <dbReference type="Google" id="ProtNLM"/>
    </source>
</evidence>
<evidence type="ECO:0000313" key="3">
    <source>
        <dbReference type="Proteomes" id="UP000629468"/>
    </source>
</evidence>
<keyword evidence="1" id="KW-1133">Transmembrane helix</keyword>
<reference evidence="2 3" key="1">
    <citation type="journal article" name="Sci. Rep.">
        <title>Telomere-to-telomere assembled and centromere annotated genomes of the two main subspecies of the button mushroom Agaricus bisporus reveal especially polymorphic chromosome ends.</title>
        <authorList>
            <person name="Sonnenberg A.S.M."/>
            <person name="Sedaghat-Telgerd N."/>
            <person name="Lavrijssen B."/>
            <person name="Ohm R.A."/>
            <person name="Hendrickx P.M."/>
            <person name="Scholtmeijer K."/>
            <person name="Baars J.J.P."/>
            <person name="van Peer A."/>
        </authorList>
    </citation>
    <scope>NUCLEOTIDE SEQUENCE [LARGE SCALE GENOMIC DNA]</scope>
    <source>
        <strain evidence="2 3">H119_p4</strain>
    </source>
</reference>
<dbReference type="Proteomes" id="UP000629468">
    <property type="component" value="Unassembled WGS sequence"/>
</dbReference>
<proteinExistence type="predicted"/>
<gene>
    <name evidence="2" type="ORF">Agabi119p4_3532</name>
</gene>
<accession>A0A8H7KI70</accession>
<dbReference type="PANTHER" id="PTHR39476">
    <property type="entry name" value="NADH:UBIQUINONE OXIDOREDUCTASE 6.6KD SUBUNIT"/>
    <property type="match status" value="1"/>
</dbReference>
<organism evidence="2 3">
    <name type="scientific">Agaricus bisporus var. burnettii</name>
    <dbReference type="NCBI Taxonomy" id="192524"/>
    <lineage>
        <taxon>Eukaryota</taxon>
        <taxon>Fungi</taxon>
        <taxon>Dikarya</taxon>
        <taxon>Basidiomycota</taxon>
        <taxon>Agaricomycotina</taxon>
        <taxon>Agaricomycetes</taxon>
        <taxon>Agaricomycetidae</taxon>
        <taxon>Agaricales</taxon>
        <taxon>Agaricineae</taxon>
        <taxon>Agaricaceae</taxon>
        <taxon>Agaricus</taxon>
    </lineage>
</organism>
<protein>
    <recommendedName>
        <fullName evidence="4">NADH-ubiquinone oxidoreductase B15 subunit</fullName>
    </recommendedName>
</protein>